<accession>A0A329E9B4</accession>
<proteinExistence type="predicted"/>
<organism evidence="1 2">
    <name type="scientific">Vibrio diazotrophicus</name>
    <dbReference type="NCBI Taxonomy" id="685"/>
    <lineage>
        <taxon>Bacteria</taxon>
        <taxon>Pseudomonadati</taxon>
        <taxon>Pseudomonadota</taxon>
        <taxon>Gammaproteobacteria</taxon>
        <taxon>Vibrionales</taxon>
        <taxon>Vibrionaceae</taxon>
        <taxon>Vibrio</taxon>
    </lineage>
</organism>
<name>A0A329E9B4_VIBDI</name>
<evidence type="ECO:0000313" key="2">
    <source>
        <dbReference type="Proteomes" id="UP000248729"/>
    </source>
</evidence>
<comment type="caution">
    <text evidence="1">The sequence shown here is derived from an EMBL/GenBank/DDBJ whole genome shotgun (WGS) entry which is preliminary data.</text>
</comment>
<dbReference type="Proteomes" id="UP000248729">
    <property type="component" value="Unassembled WGS sequence"/>
</dbReference>
<dbReference type="AlphaFoldDB" id="A0A329E9B4"/>
<gene>
    <name evidence="1" type="ORF">DET48_11035</name>
</gene>
<sequence>MADISQGHQPFLIMSLYGTMIREENLALKRNNPEADFRVVYNNARTWLGFVSADHQHI</sequence>
<protein>
    <submittedName>
        <fullName evidence="1">Uncharacterized protein</fullName>
    </submittedName>
</protein>
<reference evidence="1 2" key="1">
    <citation type="submission" date="2018-06" db="EMBL/GenBank/DDBJ databases">
        <title>Freshwater and sediment microbial communities from various areas in North America, analyzing microbe dynamics in response to fracking.</title>
        <authorList>
            <person name="Lamendella R."/>
        </authorList>
    </citation>
    <scope>NUCLEOTIDE SEQUENCE [LARGE SCALE GENOMIC DNA]</scope>
    <source>
        <strain evidence="1 2">99A</strain>
    </source>
</reference>
<evidence type="ECO:0000313" key="1">
    <source>
        <dbReference type="EMBL" id="RAS64252.1"/>
    </source>
</evidence>
<dbReference type="EMBL" id="QLTR01000010">
    <property type="protein sequence ID" value="RAS64252.1"/>
    <property type="molecule type" value="Genomic_DNA"/>
</dbReference>